<dbReference type="Proteomes" id="UP000005056">
    <property type="component" value="Unassembled WGS sequence"/>
</dbReference>
<evidence type="ECO:0000313" key="2">
    <source>
        <dbReference type="Proteomes" id="UP000005056"/>
    </source>
</evidence>
<sequence>MRDWLFAVKGLFFEIKTVVTVQITIGTTRFRHHMKSTRWNLLQHGHSLPEVILQYVKGEIIPWGNELLRAFIAKGG</sequence>
<dbReference type="EMBL" id="ADWQ01000020">
    <property type="protein sequence ID" value="EFU34130.1"/>
    <property type="molecule type" value="Genomic_DNA"/>
</dbReference>
<organism evidence="1 2">
    <name type="scientific">Escherichia coli MS 85-1</name>
    <dbReference type="NCBI Taxonomy" id="679202"/>
    <lineage>
        <taxon>Bacteria</taxon>
        <taxon>Pseudomonadati</taxon>
        <taxon>Pseudomonadota</taxon>
        <taxon>Gammaproteobacteria</taxon>
        <taxon>Enterobacterales</taxon>
        <taxon>Enterobacteriaceae</taxon>
        <taxon>Escherichia</taxon>
    </lineage>
</organism>
<gene>
    <name evidence="1" type="ORF">HMPREF9350_04003</name>
</gene>
<protein>
    <submittedName>
        <fullName evidence="1">Uncharacterized protein</fullName>
    </submittedName>
</protein>
<name>A0AAN3SDR5_ECOLX</name>
<evidence type="ECO:0000313" key="1">
    <source>
        <dbReference type="EMBL" id="EFU34130.1"/>
    </source>
</evidence>
<reference evidence="1 2" key="1">
    <citation type="submission" date="2010-09" db="EMBL/GenBank/DDBJ databases">
        <authorList>
            <person name="Weinstock G."/>
            <person name="Sodergren E."/>
            <person name="Clifton S."/>
            <person name="Fulton L."/>
            <person name="Fulton B."/>
            <person name="Courtney L."/>
            <person name="Fronick C."/>
            <person name="Harrison M."/>
            <person name="Strong C."/>
            <person name="Farmer C."/>
            <person name="Delahaunty K."/>
            <person name="Markovic C."/>
            <person name="Hall O."/>
            <person name="Minx P."/>
            <person name="Tomlinson C."/>
            <person name="Mitreva M."/>
            <person name="Hou S."/>
            <person name="Chen J."/>
            <person name="Wollam A."/>
            <person name="Pepin K.H."/>
            <person name="Johnson M."/>
            <person name="Bhonagiri V."/>
            <person name="Zhang X."/>
            <person name="Suruliraj S."/>
            <person name="Warren W."/>
            <person name="Chinwalla A."/>
            <person name="Mardis E.R."/>
            <person name="Wilson R.K."/>
        </authorList>
    </citation>
    <scope>NUCLEOTIDE SEQUENCE [LARGE SCALE GENOMIC DNA]</scope>
    <source>
        <strain evidence="1 2">MS 85-1</strain>
    </source>
</reference>
<proteinExistence type="predicted"/>
<accession>A0AAN3SDR5</accession>
<dbReference type="AlphaFoldDB" id="A0AAN3SDR5"/>
<comment type="caution">
    <text evidence="1">The sequence shown here is derived from an EMBL/GenBank/DDBJ whole genome shotgun (WGS) entry which is preliminary data.</text>
</comment>